<feature type="transmembrane region" description="Helical" evidence="1">
    <location>
        <begin position="6"/>
        <end position="29"/>
    </location>
</feature>
<keyword evidence="1" id="KW-1133">Transmembrane helix</keyword>
<dbReference type="EMBL" id="AP011733">
    <property type="protein sequence ID" value="BAL55947.1"/>
    <property type="molecule type" value="Genomic_DNA"/>
</dbReference>
<dbReference type="AlphaFoldDB" id="H5SIG1"/>
<evidence type="ECO:0000256" key="1">
    <source>
        <dbReference type="SAM" id="Phobius"/>
    </source>
</evidence>
<feature type="transmembrane region" description="Helical" evidence="1">
    <location>
        <begin position="89"/>
        <end position="108"/>
    </location>
</feature>
<organism evidence="2">
    <name type="scientific">uncultured Bacteroidota bacterium</name>
    <dbReference type="NCBI Taxonomy" id="152509"/>
    <lineage>
        <taxon>Bacteria</taxon>
        <taxon>Pseudomonadati</taxon>
        <taxon>Bacteroidota</taxon>
        <taxon>environmental samples</taxon>
    </lineage>
</organism>
<proteinExistence type="predicted"/>
<keyword evidence="1" id="KW-0472">Membrane</keyword>
<accession>H5SIG1</accession>
<gene>
    <name evidence="2" type="ORF">HGMM_F32H02C20</name>
</gene>
<evidence type="ECO:0008006" key="3">
    <source>
        <dbReference type="Google" id="ProtNLM"/>
    </source>
</evidence>
<reference evidence="2" key="1">
    <citation type="journal article" date="2005" name="Environ. Microbiol.">
        <title>Genetic and functional properties of uncultivated thermophilic crenarchaeotes from a subsurface gold mine as revealed by analysis of genome fragments.</title>
        <authorList>
            <person name="Nunoura T."/>
            <person name="Hirayama H."/>
            <person name="Takami H."/>
            <person name="Oida H."/>
            <person name="Nishi S."/>
            <person name="Shimamura S."/>
            <person name="Suzuki Y."/>
            <person name="Inagaki F."/>
            <person name="Takai K."/>
            <person name="Nealson K.H."/>
            <person name="Horikoshi K."/>
        </authorList>
    </citation>
    <scope>NUCLEOTIDE SEQUENCE</scope>
</reference>
<reference evidence="2" key="2">
    <citation type="journal article" date="2012" name="PLoS ONE">
        <title>A Deeply Branching Thermophilic Bacterium with an Ancient Acetyl-CoA Pathway Dominates a Subsurface Ecosystem.</title>
        <authorList>
            <person name="Takami H."/>
            <person name="Noguchi H."/>
            <person name="Takaki Y."/>
            <person name="Uchiyama I."/>
            <person name="Toyoda A."/>
            <person name="Nishi S."/>
            <person name="Chee G.-J."/>
            <person name="Arai W."/>
            <person name="Nunoura T."/>
            <person name="Itoh T."/>
            <person name="Hattori M."/>
            <person name="Takai K."/>
        </authorList>
    </citation>
    <scope>NUCLEOTIDE SEQUENCE</scope>
</reference>
<feature type="transmembrane region" description="Helical" evidence="1">
    <location>
        <begin position="49"/>
        <end position="69"/>
    </location>
</feature>
<keyword evidence="1" id="KW-0812">Transmembrane</keyword>
<evidence type="ECO:0000313" key="2">
    <source>
        <dbReference type="EMBL" id="BAL55947.1"/>
    </source>
</evidence>
<sequence>MLDGLRIALYGLEGVAVLLGGLTLLVWAYSHSLKKRLRHVFLRWERPAFGVWATGLFLAALAFLSGGMLSYAFSVKYSGETLVASEWQAVGWVCFVLVGELILLYGGLRAHYMVALAERGLYLTRFDWNRLQWKAELVPWEAIYDYYVHEGEVLHIFVLLLRDRRKIQLELPAYLRGKVERAIEYHVEKYTFLERYGRKFTRSSEA</sequence>
<protein>
    <recommendedName>
        <fullName evidence="3">DUF5673 domain-containing protein</fullName>
    </recommendedName>
</protein>
<name>H5SIG1_9BACT</name>